<feature type="chain" id="PRO_5034600777" description="Beta-defensin" evidence="10">
    <location>
        <begin position="18"/>
        <end position="72"/>
    </location>
</feature>
<dbReference type="Gene3D" id="3.10.360.10">
    <property type="entry name" value="Antimicrobial Peptide, Beta-defensin 2, Chain A"/>
    <property type="match status" value="1"/>
</dbReference>
<dbReference type="GO" id="GO:0045087">
    <property type="term" value="P:innate immune response"/>
    <property type="evidence" value="ECO:0007669"/>
    <property type="project" value="InterPro"/>
</dbReference>
<name>A0A8C6ABB9_MARMA</name>
<proteinExistence type="inferred from homology"/>
<dbReference type="PANTHER" id="PTHR15001:SF8">
    <property type="entry name" value="BETA-DEFENSIN 121"/>
    <property type="match status" value="1"/>
</dbReference>
<reference evidence="12" key="2">
    <citation type="submission" date="2025-09" db="UniProtKB">
        <authorList>
            <consortium name="Ensembl"/>
        </authorList>
    </citation>
    <scope>IDENTIFICATION</scope>
</reference>
<keyword evidence="13" id="KW-1185">Reference proteome</keyword>
<dbReference type="GO" id="GO:0005576">
    <property type="term" value="C:extracellular region"/>
    <property type="evidence" value="ECO:0007669"/>
    <property type="project" value="UniProtKB-SubCell"/>
</dbReference>
<comment type="similarity">
    <text evidence="3 10">Belongs to the beta-defensin family.</text>
</comment>
<dbReference type="Pfam" id="PF13841">
    <property type="entry name" value="Defensin_beta_2"/>
    <property type="match status" value="1"/>
</dbReference>
<evidence type="ECO:0000313" key="12">
    <source>
        <dbReference type="Ensembl" id="ENSMMMP00000027270.1"/>
    </source>
</evidence>
<comment type="subcellular location">
    <subcellularLocation>
        <location evidence="2 10">Secreted</location>
    </subcellularLocation>
</comment>
<reference evidence="12" key="1">
    <citation type="submission" date="2025-08" db="UniProtKB">
        <authorList>
            <consortium name="Ensembl"/>
        </authorList>
    </citation>
    <scope>IDENTIFICATION</scope>
</reference>
<protein>
    <recommendedName>
        <fullName evidence="10">Beta-defensin</fullName>
    </recommendedName>
</protein>
<dbReference type="InterPro" id="IPR050544">
    <property type="entry name" value="Beta-defensin"/>
</dbReference>
<evidence type="ECO:0000256" key="8">
    <source>
        <dbReference type="ARBA" id="ARBA00023022"/>
    </source>
</evidence>
<dbReference type="Proteomes" id="UP000694407">
    <property type="component" value="Unplaced"/>
</dbReference>
<comment type="function">
    <text evidence="1 10">Has antibacterial activity.</text>
</comment>
<keyword evidence="6 10" id="KW-0732">Signal</keyword>
<keyword evidence="7 10" id="KW-0211">Defensin</keyword>
<accession>A0A8C6ABB9</accession>
<keyword evidence="4 10" id="KW-0964">Secreted</keyword>
<organism evidence="12 13">
    <name type="scientific">Marmota marmota marmota</name>
    <name type="common">Alpine marmot</name>
    <dbReference type="NCBI Taxonomy" id="9994"/>
    <lineage>
        <taxon>Eukaryota</taxon>
        <taxon>Metazoa</taxon>
        <taxon>Chordata</taxon>
        <taxon>Craniata</taxon>
        <taxon>Vertebrata</taxon>
        <taxon>Euteleostomi</taxon>
        <taxon>Mammalia</taxon>
        <taxon>Eutheria</taxon>
        <taxon>Euarchontoglires</taxon>
        <taxon>Glires</taxon>
        <taxon>Rodentia</taxon>
        <taxon>Sciuromorpha</taxon>
        <taxon>Sciuridae</taxon>
        <taxon>Xerinae</taxon>
        <taxon>Marmotini</taxon>
        <taxon>Marmota</taxon>
    </lineage>
</organism>
<evidence type="ECO:0000313" key="13">
    <source>
        <dbReference type="Proteomes" id="UP000694407"/>
    </source>
</evidence>
<evidence type="ECO:0000256" key="7">
    <source>
        <dbReference type="ARBA" id="ARBA00022940"/>
    </source>
</evidence>
<evidence type="ECO:0000256" key="4">
    <source>
        <dbReference type="ARBA" id="ARBA00022525"/>
    </source>
</evidence>
<evidence type="ECO:0000256" key="3">
    <source>
        <dbReference type="ARBA" id="ARBA00007371"/>
    </source>
</evidence>
<keyword evidence="5 10" id="KW-0929">Antimicrobial</keyword>
<dbReference type="InterPro" id="IPR025933">
    <property type="entry name" value="Beta_defensin_dom"/>
</dbReference>
<sequence>MQLLFLFLTVMVLLAQGARVKKCWSTFGRCRENCKENEVFYLLCKEEGKCCVDPKYVRFKPKTLKNQLGTKN</sequence>
<keyword evidence="9" id="KW-1015">Disulfide bond</keyword>
<dbReference type="GO" id="GO:0042742">
    <property type="term" value="P:defense response to bacterium"/>
    <property type="evidence" value="ECO:0007669"/>
    <property type="project" value="UniProtKB-UniRule"/>
</dbReference>
<dbReference type="Ensembl" id="ENSMMMT00000030841.1">
    <property type="protein sequence ID" value="ENSMMMP00000027270.1"/>
    <property type="gene ID" value="ENSMMMG00000023819.1"/>
</dbReference>
<keyword evidence="8 10" id="KW-0044">Antibiotic</keyword>
<evidence type="ECO:0000259" key="11">
    <source>
        <dbReference type="Pfam" id="PF13841"/>
    </source>
</evidence>
<feature type="domain" description="Beta-defensin" evidence="11">
    <location>
        <begin position="22"/>
        <end position="51"/>
    </location>
</feature>
<dbReference type="PANTHER" id="PTHR15001">
    <property type="entry name" value="BETA-DEFENSIN 123-RELATED"/>
    <property type="match status" value="1"/>
</dbReference>
<evidence type="ECO:0000256" key="6">
    <source>
        <dbReference type="ARBA" id="ARBA00022729"/>
    </source>
</evidence>
<feature type="signal peptide" evidence="10">
    <location>
        <begin position="1"/>
        <end position="17"/>
    </location>
</feature>
<evidence type="ECO:0000256" key="1">
    <source>
        <dbReference type="ARBA" id="ARBA00002878"/>
    </source>
</evidence>
<dbReference type="GeneTree" id="ENSGT00950000184476"/>
<evidence type="ECO:0000256" key="2">
    <source>
        <dbReference type="ARBA" id="ARBA00004613"/>
    </source>
</evidence>
<evidence type="ECO:0000256" key="5">
    <source>
        <dbReference type="ARBA" id="ARBA00022529"/>
    </source>
</evidence>
<dbReference type="AlphaFoldDB" id="A0A8C6ABB9"/>
<evidence type="ECO:0000256" key="10">
    <source>
        <dbReference type="RuleBase" id="RU231113"/>
    </source>
</evidence>
<evidence type="ECO:0000256" key="9">
    <source>
        <dbReference type="ARBA" id="ARBA00023157"/>
    </source>
</evidence>